<dbReference type="Proteomes" id="UP000618952">
    <property type="component" value="Unassembled WGS sequence"/>
</dbReference>
<protein>
    <recommendedName>
        <fullName evidence="1">Fibronectin type-III domain-containing protein</fullName>
    </recommendedName>
</protein>
<accession>A0ABR7QPC7</accession>
<reference evidence="2 3" key="1">
    <citation type="submission" date="2020-08" db="EMBL/GenBank/DDBJ databases">
        <title>Arenibacter gaetbuli sp. nov., isolated from a sand dune.</title>
        <authorList>
            <person name="Park S."/>
            <person name="Yoon J.-H."/>
        </authorList>
    </citation>
    <scope>NUCLEOTIDE SEQUENCE [LARGE SCALE GENOMIC DNA]</scope>
    <source>
        <strain evidence="2 3">BSSL-BM3</strain>
    </source>
</reference>
<dbReference type="InterPro" id="IPR003961">
    <property type="entry name" value="FN3_dom"/>
</dbReference>
<sequence length="229" mass="25500">MQKLFNISVLCLLLWSCGKSDPPAPTEDVNVVPTVPELVYPSNNLLCINNVLDFQWNASSDGNGDVITYLIEISKDNQFTEITHMVTGSKTTQNITLERGFAYYWKVKATDSKNASSDYSTTFNLYTQNEAISNHLPFAPEVVKPLMNATENEGTTTLEWTGSDTDGDPLVFDIYFGTDNPPETLISENQNVTSINVTTVAATDYFWKVVVKDDKGGQTIGQIWNFRTN</sequence>
<keyword evidence="3" id="KW-1185">Reference proteome</keyword>
<comment type="caution">
    <text evidence="2">The sequence shown here is derived from an EMBL/GenBank/DDBJ whole genome shotgun (WGS) entry which is preliminary data.</text>
</comment>
<dbReference type="RefSeq" id="WP_187585499.1">
    <property type="nucleotide sequence ID" value="NZ_JACLHY010000013.1"/>
</dbReference>
<proteinExistence type="predicted"/>
<evidence type="ECO:0000313" key="2">
    <source>
        <dbReference type="EMBL" id="MBC8769045.1"/>
    </source>
</evidence>
<gene>
    <name evidence="2" type="ORF">H4O18_13665</name>
</gene>
<feature type="domain" description="Fibronectin type-III" evidence="1">
    <location>
        <begin position="32"/>
        <end position="130"/>
    </location>
</feature>
<dbReference type="SUPFAM" id="SSF49265">
    <property type="entry name" value="Fibronectin type III"/>
    <property type="match status" value="1"/>
</dbReference>
<dbReference type="InterPro" id="IPR036116">
    <property type="entry name" value="FN3_sf"/>
</dbReference>
<dbReference type="Gene3D" id="2.60.40.10">
    <property type="entry name" value="Immunoglobulins"/>
    <property type="match status" value="2"/>
</dbReference>
<evidence type="ECO:0000259" key="1">
    <source>
        <dbReference type="PROSITE" id="PS50853"/>
    </source>
</evidence>
<evidence type="ECO:0000313" key="3">
    <source>
        <dbReference type="Proteomes" id="UP000618952"/>
    </source>
</evidence>
<dbReference type="InterPro" id="IPR013783">
    <property type="entry name" value="Ig-like_fold"/>
</dbReference>
<organism evidence="2 3">
    <name type="scientific">Arenibacter arenosicollis</name>
    <dbReference type="NCBI Taxonomy" id="2762274"/>
    <lineage>
        <taxon>Bacteria</taxon>
        <taxon>Pseudomonadati</taxon>
        <taxon>Bacteroidota</taxon>
        <taxon>Flavobacteriia</taxon>
        <taxon>Flavobacteriales</taxon>
        <taxon>Flavobacteriaceae</taxon>
        <taxon>Arenibacter</taxon>
    </lineage>
</organism>
<name>A0ABR7QPC7_9FLAO</name>
<dbReference type="PROSITE" id="PS50853">
    <property type="entry name" value="FN3"/>
    <property type="match status" value="1"/>
</dbReference>
<dbReference type="EMBL" id="JACLHY010000013">
    <property type="protein sequence ID" value="MBC8769045.1"/>
    <property type="molecule type" value="Genomic_DNA"/>
</dbReference>